<dbReference type="InterPro" id="IPR001611">
    <property type="entry name" value="Leu-rich_rpt"/>
</dbReference>
<dbReference type="SMART" id="SM00364">
    <property type="entry name" value="LRR_BAC"/>
    <property type="match status" value="3"/>
</dbReference>
<feature type="signal peptide" evidence="5">
    <location>
        <begin position="1"/>
        <end position="15"/>
    </location>
</feature>
<evidence type="ECO:0000313" key="7">
    <source>
        <dbReference type="Ensembl" id="ENSKMAP00000022909.1"/>
    </source>
</evidence>
<proteinExistence type="predicted"/>
<reference evidence="7" key="2">
    <citation type="submission" date="2025-09" db="UniProtKB">
        <authorList>
            <consortium name="Ensembl"/>
        </authorList>
    </citation>
    <scope>IDENTIFICATION</scope>
</reference>
<sequence length="335" mass="37398">MRLLLLLTFTALAEFDYRRSALSCPDRCHCLLTPLGAEVVCGRGGLKRFPASGLPPNTTALCIQNANVSVVTAAHLSAVPHLSELQLYHANLLNLSSELLVGVPHLNVLDLTGNQLLHLPPKVFSHSSLQSLVLKNNRFEKADAAWFSDNSSLTWLDLSGNRLTSIPAPLLQKLPHLVALDLDDNNLQELQGDTFKGLRQLETLNLAGNKLSTLKPQTFAHNLKLRRLYLQENQLQDLPANLLHGLRHLELLLLGQNQLLHLPAGLLHGINPSLQIAMSGNPWKCDRKMEYLWKWLQTHPDNVLFLEEVMCDGPEALKHQQVSSLTDRQLDRKSQ</sequence>
<organism evidence="7 8">
    <name type="scientific">Kryptolebias marmoratus</name>
    <name type="common">Mangrove killifish</name>
    <name type="synonym">Rivulus marmoratus</name>
    <dbReference type="NCBI Taxonomy" id="37003"/>
    <lineage>
        <taxon>Eukaryota</taxon>
        <taxon>Metazoa</taxon>
        <taxon>Chordata</taxon>
        <taxon>Craniata</taxon>
        <taxon>Vertebrata</taxon>
        <taxon>Euteleostomi</taxon>
        <taxon>Actinopterygii</taxon>
        <taxon>Neopterygii</taxon>
        <taxon>Teleostei</taxon>
        <taxon>Neoteleostei</taxon>
        <taxon>Acanthomorphata</taxon>
        <taxon>Ovalentaria</taxon>
        <taxon>Atherinomorphae</taxon>
        <taxon>Cyprinodontiformes</taxon>
        <taxon>Rivulidae</taxon>
        <taxon>Kryptolebias</taxon>
    </lineage>
</organism>
<dbReference type="KEGG" id="kmr:108233416"/>
<dbReference type="InterPro" id="IPR003591">
    <property type="entry name" value="Leu-rich_rpt_typical-subtyp"/>
</dbReference>
<keyword evidence="3" id="KW-0677">Repeat</keyword>
<dbReference type="InterPro" id="IPR032675">
    <property type="entry name" value="LRR_dom_sf"/>
</dbReference>
<dbReference type="STRING" id="37003.ENSKMAP00000022909"/>
<dbReference type="PROSITE" id="PS51450">
    <property type="entry name" value="LRR"/>
    <property type="match status" value="2"/>
</dbReference>
<evidence type="ECO:0000313" key="8">
    <source>
        <dbReference type="Proteomes" id="UP000264800"/>
    </source>
</evidence>
<dbReference type="GeneID" id="108233416"/>
<keyword evidence="4" id="KW-0325">Glycoprotein</keyword>
<dbReference type="GeneTree" id="ENSGT00940000165355"/>
<dbReference type="SUPFAM" id="SSF52058">
    <property type="entry name" value="L domain-like"/>
    <property type="match status" value="1"/>
</dbReference>
<dbReference type="PANTHER" id="PTHR45842">
    <property type="entry name" value="SYNAPTIC ADHESION-LIKE MOLECULE SALM"/>
    <property type="match status" value="1"/>
</dbReference>
<dbReference type="InterPro" id="IPR050467">
    <property type="entry name" value="LRFN"/>
</dbReference>
<dbReference type="Pfam" id="PF00560">
    <property type="entry name" value="LRR_1"/>
    <property type="match status" value="1"/>
</dbReference>
<feature type="chain" id="PRO_5018686286" evidence="5">
    <location>
        <begin position="16"/>
        <end position="335"/>
    </location>
</feature>
<protein>
    <submittedName>
        <fullName evidence="7">Leucine-rich alpha-2-glycoprotein-like</fullName>
    </submittedName>
</protein>
<dbReference type="Proteomes" id="UP000264800">
    <property type="component" value="Unplaced"/>
</dbReference>
<accession>A0A3Q3BE05</accession>
<dbReference type="OMA" id="HLQLYHT"/>
<name>A0A3Q3BE05_KRYMA</name>
<reference evidence="7" key="1">
    <citation type="submission" date="2025-08" db="UniProtKB">
        <authorList>
            <consortium name="Ensembl"/>
        </authorList>
    </citation>
    <scope>IDENTIFICATION</scope>
</reference>
<keyword evidence="1" id="KW-0433">Leucine-rich repeat</keyword>
<keyword evidence="8" id="KW-1185">Reference proteome</keyword>
<evidence type="ECO:0000256" key="3">
    <source>
        <dbReference type="ARBA" id="ARBA00022737"/>
    </source>
</evidence>
<dbReference type="Pfam" id="PF13855">
    <property type="entry name" value="LRR_8"/>
    <property type="match status" value="2"/>
</dbReference>
<dbReference type="AlphaFoldDB" id="A0A3Q3BE05"/>
<dbReference type="SMART" id="SM00369">
    <property type="entry name" value="LRR_TYP"/>
    <property type="match status" value="7"/>
</dbReference>
<feature type="domain" description="LRRCT" evidence="6">
    <location>
        <begin position="281"/>
        <end position="335"/>
    </location>
</feature>
<dbReference type="Gene3D" id="3.80.10.10">
    <property type="entry name" value="Ribonuclease Inhibitor"/>
    <property type="match status" value="2"/>
</dbReference>
<dbReference type="Ensembl" id="ENSKMAT00000023202.1">
    <property type="protein sequence ID" value="ENSKMAP00000022909.1"/>
    <property type="gene ID" value="ENSKMAG00000016998.1"/>
</dbReference>
<evidence type="ECO:0000256" key="5">
    <source>
        <dbReference type="SAM" id="SignalP"/>
    </source>
</evidence>
<evidence type="ECO:0000256" key="2">
    <source>
        <dbReference type="ARBA" id="ARBA00022729"/>
    </source>
</evidence>
<evidence type="ECO:0000256" key="4">
    <source>
        <dbReference type="ARBA" id="ARBA00023180"/>
    </source>
</evidence>
<dbReference type="InterPro" id="IPR000483">
    <property type="entry name" value="Cys-rich_flank_reg_C"/>
</dbReference>
<dbReference type="PANTHER" id="PTHR45842:SF12">
    <property type="entry name" value="KEKKON 5, ISOFORM A"/>
    <property type="match status" value="1"/>
</dbReference>
<dbReference type="PRINTS" id="PR00019">
    <property type="entry name" value="LEURICHRPT"/>
</dbReference>
<evidence type="ECO:0000256" key="1">
    <source>
        <dbReference type="ARBA" id="ARBA00022614"/>
    </source>
</evidence>
<evidence type="ECO:0000259" key="6">
    <source>
        <dbReference type="SMART" id="SM00082"/>
    </source>
</evidence>
<dbReference type="OrthoDB" id="1055097at2759"/>
<dbReference type="SMART" id="SM00082">
    <property type="entry name" value="LRRCT"/>
    <property type="match status" value="1"/>
</dbReference>
<dbReference type="FunFam" id="3.80.10.10:FF:000770">
    <property type="entry name" value="Uncharacterized protein"/>
    <property type="match status" value="1"/>
</dbReference>
<keyword evidence="2 5" id="KW-0732">Signal</keyword>